<sequence>MSTQQTAPEERDQETAEEKCTRLLLCSGKKEGRPHETMAG</sequence>
<dbReference type="Proteomes" id="UP000298652">
    <property type="component" value="Chromosome 8"/>
</dbReference>
<evidence type="ECO:0000313" key="2">
    <source>
        <dbReference type="Proteomes" id="UP000298652"/>
    </source>
</evidence>
<evidence type="ECO:0000313" key="1">
    <source>
        <dbReference type="EMBL" id="TKV99635.1"/>
    </source>
</evidence>
<reference evidence="1" key="1">
    <citation type="submission" date="2019-03" db="EMBL/GenBank/DDBJ databases">
        <title>WGS assembly of Setaria viridis.</title>
        <authorList>
            <person name="Huang P."/>
            <person name="Jenkins J."/>
            <person name="Grimwood J."/>
            <person name="Barry K."/>
            <person name="Healey A."/>
            <person name="Mamidi S."/>
            <person name="Sreedasyam A."/>
            <person name="Shu S."/>
            <person name="Feldman M."/>
            <person name="Wu J."/>
            <person name="Yu Y."/>
            <person name="Chen C."/>
            <person name="Johnson J."/>
            <person name="Rokhsar D."/>
            <person name="Baxter I."/>
            <person name="Schmutz J."/>
            <person name="Brutnell T."/>
            <person name="Kellogg E."/>
        </authorList>
    </citation>
    <scope>NUCLEOTIDE SEQUENCE [LARGE SCALE GENOMIC DNA]</scope>
</reference>
<proteinExistence type="predicted"/>
<dbReference type="Gramene" id="TKV99635">
    <property type="protein sequence ID" value="TKV99635"/>
    <property type="gene ID" value="SEVIR_8G057150v2"/>
</dbReference>
<dbReference type="AlphaFoldDB" id="A0A4V6D2R1"/>
<organism evidence="1 2">
    <name type="scientific">Setaria viridis</name>
    <name type="common">Green bristlegrass</name>
    <name type="synonym">Setaria italica subsp. viridis</name>
    <dbReference type="NCBI Taxonomy" id="4556"/>
    <lineage>
        <taxon>Eukaryota</taxon>
        <taxon>Viridiplantae</taxon>
        <taxon>Streptophyta</taxon>
        <taxon>Embryophyta</taxon>
        <taxon>Tracheophyta</taxon>
        <taxon>Spermatophyta</taxon>
        <taxon>Magnoliopsida</taxon>
        <taxon>Liliopsida</taxon>
        <taxon>Poales</taxon>
        <taxon>Poaceae</taxon>
        <taxon>PACMAD clade</taxon>
        <taxon>Panicoideae</taxon>
        <taxon>Panicodae</taxon>
        <taxon>Paniceae</taxon>
        <taxon>Cenchrinae</taxon>
        <taxon>Setaria</taxon>
    </lineage>
</organism>
<name>A0A4V6D2R1_SETVI</name>
<gene>
    <name evidence="1" type="ORF">SEVIR_8G057150v2</name>
</gene>
<accession>A0A4V6D2R1</accession>
<keyword evidence="2" id="KW-1185">Reference proteome</keyword>
<dbReference type="EMBL" id="CM016559">
    <property type="protein sequence ID" value="TKV99635.1"/>
    <property type="molecule type" value="Genomic_DNA"/>
</dbReference>
<protein>
    <submittedName>
        <fullName evidence="1">Uncharacterized protein</fullName>
    </submittedName>
</protein>